<keyword evidence="2" id="KW-1185">Reference proteome</keyword>
<reference evidence="1" key="1">
    <citation type="submission" date="2021-10" db="EMBL/GenBank/DDBJ databases">
        <title>Melipona bicolor Genome sequencing and assembly.</title>
        <authorList>
            <person name="Araujo N.S."/>
            <person name="Arias M.C."/>
        </authorList>
    </citation>
    <scope>NUCLEOTIDE SEQUENCE</scope>
    <source>
        <strain evidence="1">USP_2M_L1-L4_2017</strain>
        <tissue evidence="1">Whole body</tissue>
    </source>
</reference>
<comment type="caution">
    <text evidence="1">The sequence shown here is derived from an EMBL/GenBank/DDBJ whole genome shotgun (WGS) entry which is preliminary data.</text>
</comment>
<evidence type="ECO:0000313" key="1">
    <source>
        <dbReference type="EMBL" id="KAK1131423.1"/>
    </source>
</evidence>
<evidence type="ECO:0000313" key="2">
    <source>
        <dbReference type="Proteomes" id="UP001177670"/>
    </source>
</evidence>
<dbReference type="EMBL" id="JAHYIQ010000006">
    <property type="protein sequence ID" value="KAK1131423.1"/>
    <property type="molecule type" value="Genomic_DNA"/>
</dbReference>
<dbReference type="AlphaFoldDB" id="A0AA40G5V1"/>
<dbReference type="Proteomes" id="UP001177670">
    <property type="component" value="Unassembled WGS sequence"/>
</dbReference>
<organism evidence="1 2">
    <name type="scientific">Melipona bicolor</name>
    <dbReference type="NCBI Taxonomy" id="60889"/>
    <lineage>
        <taxon>Eukaryota</taxon>
        <taxon>Metazoa</taxon>
        <taxon>Ecdysozoa</taxon>
        <taxon>Arthropoda</taxon>
        <taxon>Hexapoda</taxon>
        <taxon>Insecta</taxon>
        <taxon>Pterygota</taxon>
        <taxon>Neoptera</taxon>
        <taxon>Endopterygota</taxon>
        <taxon>Hymenoptera</taxon>
        <taxon>Apocrita</taxon>
        <taxon>Aculeata</taxon>
        <taxon>Apoidea</taxon>
        <taxon>Anthophila</taxon>
        <taxon>Apidae</taxon>
        <taxon>Melipona</taxon>
    </lineage>
</organism>
<gene>
    <name evidence="1" type="ORF">K0M31_017708</name>
</gene>
<name>A0AA40G5V1_9HYME</name>
<sequence length="140" mass="15325">MLIERVSHSLLHAAASLFEYARITRTGPRKPDTNYSGQRRRLDSTRFIGRVVARQFHGSQNPSDTVRGGGGGGGGLAPLIQPTRDSYLHTEAQGSLCFRIVVFRGDVEKVNFGEGCCQIAEVVLGDRKLQACHVTRALCK</sequence>
<accession>A0AA40G5V1</accession>
<protein>
    <submittedName>
        <fullName evidence="1">Uncharacterized protein</fullName>
    </submittedName>
</protein>
<proteinExistence type="predicted"/>